<keyword evidence="2" id="KW-1185">Reference proteome</keyword>
<protein>
    <submittedName>
        <fullName evidence="1">Uncharacterized protein</fullName>
    </submittedName>
</protein>
<sequence length="112" mass="12305">MSGVMNMAGVARNKAVEVKSEVAKLMMEQQEQEIQSLTQLFTFDLLDAIGILVKTHECSAHELANRAIVDEKEGISVRGALGEKRDPSAERTHVPQLPKLVQGAFMENLSLT</sequence>
<name>D8RFC3_SELML</name>
<accession>D8RFC3</accession>
<dbReference type="KEGG" id="smo:SELMODRAFT_410627"/>
<organism evidence="2">
    <name type="scientific">Selaginella moellendorffii</name>
    <name type="common">Spikemoss</name>
    <dbReference type="NCBI Taxonomy" id="88036"/>
    <lineage>
        <taxon>Eukaryota</taxon>
        <taxon>Viridiplantae</taxon>
        <taxon>Streptophyta</taxon>
        <taxon>Embryophyta</taxon>
        <taxon>Tracheophyta</taxon>
        <taxon>Lycopodiopsida</taxon>
        <taxon>Selaginellales</taxon>
        <taxon>Selaginellaceae</taxon>
        <taxon>Selaginella</taxon>
    </lineage>
</organism>
<dbReference type="Proteomes" id="UP000001514">
    <property type="component" value="Unassembled WGS sequence"/>
</dbReference>
<dbReference type="AlphaFoldDB" id="D8RFC3"/>
<dbReference type="Gramene" id="EFJ29091">
    <property type="protein sequence ID" value="EFJ29091"/>
    <property type="gene ID" value="SELMODRAFT_410627"/>
</dbReference>
<evidence type="ECO:0000313" key="2">
    <source>
        <dbReference type="Proteomes" id="UP000001514"/>
    </source>
</evidence>
<gene>
    <name evidence="1" type="ORF">SELMODRAFT_410627</name>
</gene>
<evidence type="ECO:0000313" key="1">
    <source>
        <dbReference type="EMBL" id="EFJ29091.1"/>
    </source>
</evidence>
<dbReference type="HOGENOM" id="CLU_2150232_0_0_1"/>
<proteinExistence type="predicted"/>
<dbReference type="InParanoid" id="D8RFC3"/>
<dbReference type="EMBL" id="GL377578">
    <property type="protein sequence ID" value="EFJ29091.1"/>
    <property type="molecule type" value="Genomic_DNA"/>
</dbReference>
<reference evidence="1 2" key="1">
    <citation type="journal article" date="2011" name="Science">
        <title>The Selaginella genome identifies genetic changes associated with the evolution of vascular plants.</title>
        <authorList>
            <person name="Banks J.A."/>
            <person name="Nishiyama T."/>
            <person name="Hasebe M."/>
            <person name="Bowman J.L."/>
            <person name="Gribskov M."/>
            <person name="dePamphilis C."/>
            <person name="Albert V.A."/>
            <person name="Aono N."/>
            <person name="Aoyama T."/>
            <person name="Ambrose B.A."/>
            <person name="Ashton N.W."/>
            <person name="Axtell M.J."/>
            <person name="Barker E."/>
            <person name="Barker M.S."/>
            <person name="Bennetzen J.L."/>
            <person name="Bonawitz N.D."/>
            <person name="Chapple C."/>
            <person name="Cheng C."/>
            <person name="Correa L.G."/>
            <person name="Dacre M."/>
            <person name="DeBarry J."/>
            <person name="Dreyer I."/>
            <person name="Elias M."/>
            <person name="Engstrom E.M."/>
            <person name="Estelle M."/>
            <person name="Feng L."/>
            <person name="Finet C."/>
            <person name="Floyd S.K."/>
            <person name="Frommer W.B."/>
            <person name="Fujita T."/>
            <person name="Gramzow L."/>
            <person name="Gutensohn M."/>
            <person name="Harholt J."/>
            <person name="Hattori M."/>
            <person name="Heyl A."/>
            <person name="Hirai T."/>
            <person name="Hiwatashi Y."/>
            <person name="Ishikawa M."/>
            <person name="Iwata M."/>
            <person name="Karol K.G."/>
            <person name="Koehler B."/>
            <person name="Kolukisaoglu U."/>
            <person name="Kubo M."/>
            <person name="Kurata T."/>
            <person name="Lalonde S."/>
            <person name="Li K."/>
            <person name="Li Y."/>
            <person name="Litt A."/>
            <person name="Lyons E."/>
            <person name="Manning G."/>
            <person name="Maruyama T."/>
            <person name="Michael T.P."/>
            <person name="Mikami K."/>
            <person name="Miyazaki S."/>
            <person name="Morinaga S."/>
            <person name="Murata T."/>
            <person name="Mueller-Roeber B."/>
            <person name="Nelson D.R."/>
            <person name="Obara M."/>
            <person name="Oguri Y."/>
            <person name="Olmstead R.G."/>
            <person name="Onodera N."/>
            <person name="Petersen B.L."/>
            <person name="Pils B."/>
            <person name="Prigge M."/>
            <person name="Rensing S.A."/>
            <person name="Riano-Pachon D.M."/>
            <person name="Roberts A.W."/>
            <person name="Sato Y."/>
            <person name="Scheller H.V."/>
            <person name="Schulz B."/>
            <person name="Schulz C."/>
            <person name="Shakirov E.V."/>
            <person name="Shibagaki N."/>
            <person name="Shinohara N."/>
            <person name="Shippen D.E."/>
            <person name="Soerensen I."/>
            <person name="Sotooka R."/>
            <person name="Sugimoto N."/>
            <person name="Sugita M."/>
            <person name="Sumikawa N."/>
            <person name="Tanurdzic M."/>
            <person name="Theissen G."/>
            <person name="Ulvskov P."/>
            <person name="Wakazuki S."/>
            <person name="Weng J.K."/>
            <person name="Willats W.W."/>
            <person name="Wipf D."/>
            <person name="Wolf P.G."/>
            <person name="Yang L."/>
            <person name="Zimmer A.D."/>
            <person name="Zhu Q."/>
            <person name="Mitros T."/>
            <person name="Hellsten U."/>
            <person name="Loque D."/>
            <person name="Otillar R."/>
            <person name="Salamov A."/>
            <person name="Schmutz J."/>
            <person name="Shapiro H."/>
            <person name="Lindquist E."/>
            <person name="Lucas S."/>
            <person name="Rokhsar D."/>
            <person name="Grigoriev I.V."/>
        </authorList>
    </citation>
    <scope>NUCLEOTIDE SEQUENCE [LARGE SCALE GENOMIC DNA]</scope>
</reference>